<evidence type="ECO:0000256" key="4">
    <source>
        <dbReference type="SAM" id="MobiDB-lite"/>
    </source>
</evidence>
<evidence type="ECO:0000256" key="2">
    <source>
        <dbReference type="ARBA" id="ARBA00022737"/>
    </source>
</evidence>
<dbReference type="SMART" id="SM00320">
    <property type="entry name" value="WD40"/>
    <property type="match status" value="6"/>
</dbReference>
<dbReference type="OrthoDB" id="4869960at2759"/>
<dbReference type="FunCoup" id="A0A7M7G6Z9">
    <property type="interactions" value="1486"/>
</dbReference>
<dbReference type="SMART" id="SM00028">
    <property type="entry name" value="TPR"/>
    <property type="match status" value="2"/>
</dbReference>
<dbReference type="InterPro" id="IPR011990">
    <property type="entry name" value="TPR-like_helical_dom_sf"/>
</dbReference>
<organism evidence="5 6">
    <name type="scientific">Nasonia vitripennis</name>
    <name type="common">Parasitic wasp</name>
    <dbReference type="NCBI Taxonomy" id="7425"/>
    <lineage>
        <taxon>Eukaryota</taxon>
        <taxon>Metazoa</taxon>
        <taxon>Ecdysozoa</taxon>
        <taxon>Arthropoda</taxon>
        <taxon>Hexapoda</taxon>
        <taxon>Insecta</taxon>
        <taxon>Pterygota</taxon>
        <taxon>Neoptera</taxon>
        <taxon>Endopterygota</taxon>
        <taxon>Hymenoptera</taxon>
        <taxon>Apocrita</taxon>
        <taxon>Proctotrupomorpha</taxon>
        <taxon>Chalcidoidea</taxon>
        <taxon>Pteromalidae</taxon>
        <taxon>Pteromalinae</taxon>
        <taxon>Nasonia</taxon>
    </lineage>
</organism>
<feature type="compositionally biased region" description="Polar residues" evidence="4">
    <location>
        <begin position="647"/>
        <end position="657"/>
    </location>
</feature>
<reference evidence="5" key="1">
    <citation type="submission" date="2021-01" db="UniProtKB">
        <authorList>
            <consortium name="EnsemblMetazoa"/>
        </authorList>
    </citation>
    <scope>IDENTIFICATION</scope>
</reference>
<feature type="repeat" description="WD" evidence="3">
    <location>
        <begin position="50"/>
        <end position="82"/>
    </location>
</feature>
<evidence type="ECO:0000313" key="6">
    <source>
        <dbReference type="Proteomes" id="UP000002358"/>
    </source>
</evidence>
<name>A0A7M7G6Z9_NASVI</name>
<dbReference type="InterPro" id="IPR019734">
    <property type="entry name" value="TPR_rpt"/>
</dbReference>
<feature type="repeat" description="WD" evidence="3">
    <location>
        <begin position="556"/>
        <end position="588"/>
    </location>
</feature>
<keyword evidence="6" id="KW-1185">Reference proteome</keyword>
<dbReference type="PANTHER" id="PTHR15574:SF40">
    <property type="entry name" value="WD AND TETRATRICOPEPTIDE REPEATS PROTEIN 1"/>
    <property type="match status" value="1"/>
</dbReference>
<dbReference type="SUPFAM" id="SSF50978">
    <property type="entry name" value="WD40 repeat-like"/>
    <property type="match status" value="1"/>
</dbReference>
<keyword evidence="1 3" id="KW-0853">WD repeat</keyword>
<dbReference type="SUPFAM" id="SSF48452">
    <property type="entry name" value="TPR-like"/>
    <property type="match status" value="1"/>
</dbReference>
<dbReference type="InterPro" id="IPR036322">
    <property type="entry name" value="WD40_repeat_dom_sf"/>
</dbReference>
<protein>
    <recommendedName>
        <fullName evidence="7">WD and tetratricopeptide repeats protein 1</fullName>
    </recommendedName>
</protein>
<dbReference type="InterPro" id="IPR001680">
    <property type="entry name" value="WD40_rpt"/>
</dbReference>
<dbReference type="InterPro" id="IPR045151">
    <property type="entry name" value="DCAF8"/>
</dbReference>
<dbReference type="Proteomes" id="UP000002358">
    <property type="component" value="Chromosome 2"/>
</dbReference>
<dbReference type="GO" id="GO:0080008">
    <property type="term" value="C:Cul4-RING E3 ubiquitin ligase complex"/>
    <property type="evidence" value="ECO:0007669"/>
    <property type="project" value="TreeGrafter"/>
</dbReference>
<feature type="region of interest" description="Disordered" evidence="4">
    <location>
        <begin position="636"/>
        <end position="657"/>
    </location>
</feature>
<dbReference type="EnsemblMetazoa" id="XM_001601768">
    <property type="protein sequence ID" value="XP_001601818"/>
    <property type="gene ID" value="LOC100117642"/>
</dbReference>
<dbReference type="OMA" id="YKQRYVG"/>
<dbReference type="AlphaFoldDB" id="A0A7M7G6Z9"/>
<keyword evidence="2" id="KW-0677">Repeat</keyword>
<dbReference type="InterPro" id="IPR015943">
    <property type="entry name" value="WD40/YVTN_repeat-like_dom_sf"/>
</dbReference>
<evidence type="ECO:0000256" key="3">
    <source>
        <dbReference type="PROSITE-ProRule" id="PRU00221"/>
    </source>
</evidence>
<feature type="repeat" description="WD" evidence="3">
    <location>
        <begin position="526"/>
        <end position="555"/>
    </location>
</feature>
<dbReference type="Gene3D" id="2.130.10.10">
    <property type="entry name" value="YVTN repeat-like/Quinoprotein amine dehydrogenase"/>
    <property type="match status" value="2"/>
</dbReference>
<dbReference type="PROSITE" id="PS50294">
    <property type="entry name" value="WD_REPEATS_REGION"/>
    <property type="match status" value="1"/>
</dbReference>
<proteinExistence type="predicted"/>
<dbReference type="Pfam" id="PF00400">
    <property type="entry name" value="WD40"/>
    <property type="match status" value="4"/>
</dbReference>
<evidence type="ECO:0008006" key="7">
    <source>
        <dbReference type="Google" id="ProtNLM"/>
    </source>
</evidence>
<dbReference type="PANTHER" id="PTHR15574">
    <property type="entry name" value="WD REPEAT DOMAIN-CONTAINING FAMILY"/>
    <property type="match status" value="1"/>
</dbReference>
<dbReference type="Gene3D" id="1.25.40.10">
    <property type="entry name" value="Tetratricopeptide repeat domain"/>
    <property type="match status" value="1"/>
</dbReference>
<gene>
    <name evidence="5" type="primary">100117642</name>
</gene>
<dbReference type="GO" id="GO:0045717">
    <property type="term" value="P:negative regulation of fatty acid biosynthetic process"/>
    <property type="evidence" value="ECO:0007669"/>
    <property type="project" value="TreeGrafter"/>
</dbReference>
<accession>A0A7M7G6Z9</accession>
<dbReference type="InParanoid" id="A0A7M7G6Z9"/>
<evidence type="ECO:0000313" key="5">
    <source>
        <dbReference type="EnsemblMetazoa" id="XP_001601818"/>
    </source>
</evidence>
<dbReference type="PROSITE" id="PS50082">
    <property type="entry name" value="WD_REPEATS_2"/>
    <property type="match status" value="3"/>
</dbReference>
<sequence length="657" mass="74382">MEMFIKKKPEARVMDLVRQREIQESTARQVGRKLKVTSNLLRRLGLKTELEGHEGCVNCLEWNESGTTLASASDDMHVILWNPFRYEKKLKLQTGHGGNIFTVKFMPKSNDSILVTGAGDHKICVHDISISDTLLVCNCHLGRVKRVATAPSVPFLFWSASEDGLIMQYDLRLPHSCKKSEQRNVVVNLTQHAGRVVEAKCINVNPRRPELIAVGANDAYVRMYDRRMIKLQQRLTSNAIWLNKGDLDDSVPFGCARYFIAGHLRNRDSCKRFSSTYVTFNDDGNELLVNMGGEHIYLFDINNHGNSRSFIVPVELETNTGDQGCNDPCVEDNRAPIVLKDMSALNISEFSPEVEELQLKANKAFEEERYANAITLYNEAISLCPYSAKLYGNRAATYMKRAWGGDRYAALRDCRTTLSLDSEHIKAHYRLARCLFDLNLAQEAHIVMENFKEKFPQHANASACKTLRKDINEAINTCKVSSTTKSLSETRISDNEKEWRKNAIDFKLRLCGHCNTITDIKEANFFGDDGQFIIAGSDDGSFFIWDRYTTNIARVLKGDQRIVNCLQPHPSTCLLATSGIDSVIRLWSPMPEDGSVNVWEVENSNEAAIANYMRMNSDHFEVMLFNMGYRYSLNSGSTHDDNEDQQESSNNPTCRPS</sequence>
<dbReference type="KEGG" id="nvi:100117642"/>
<dbReference type="GO" id="GO:0005737">
    <property type="term" value="C:cytoplasm"/>
    <property type="evidence" value="ECO:0007669"/>
    <property type="project" value="TreeGrafter"/>
</dbReference>
<evidence type="ECO:0000256" key="1">
    <source>
        <dbReference type="ARBA" id="ARBA00022574"/>
    </source>
</evidence>